<sequence length="283" mass="30603">MSRFVPHVPMRPLWRCRACGAPWPCQPARLALLARYRSDRPALMIYLGTLLTEAAGQLAQLNGHTPPADLHDRFLGWARARVPGDGRAGKCTRHDAVQARRGGVGGTMFHVNHEPGVEIHHTDPFAVPAGQRSPVRRLRGRLASPVTLWTAPGPAGLTVSSTLVAEGEPDRLLGLVDPESDLWAAVESAGRFAVAPLNPSHRQLADRFAGLFPSPGGLFATGAWTETPYGPVPADAGGWAGCRLDAAREYGWGLLVEATIEAVELAEETDPLLHYRGRYRELT</sequence>
<accession>A0A1C6V4N5</accession>
<dbReference type="InterPro" id="IPR002563">
    <property type="entry name" value="Flavin_Rdtase-like_dom"/>
</dbReference>
<evidence type="ECO:0000313" key="2">
    <source>
        <dbReference type="EMBL" id="SCL61044.1"/>
    </source>
</evidence>
<dbReference type="EMBL" id="FMHZ01000002">
    <property type="protein sequence ID" value="SCL61044.1"/>
    <property type="molecule type" value="Genomic_DNA"/>
</dbReference>
<dbReference type="InterPro" id="IPR012349">
    <property type="entry name" value="Split_barrel_FMN-bd"/>
</dbReference>
<feature type="domain" description="Flavin reductase like" evidence="1">
    <location>
        <begin position="139"/>
        <end position="281"/>
    </location>
</feature>
<evidence type="ECO:0000313" key="3">
    <source>
        <dbReference type="Proteomes" id="UP000199001"/>
    </source>
</evidence>
<gene>
    <name evidence="2" type="ORF">GA0070606_3375</name>
</gene>
<dbReference type="AlphaFoldDB" id="A0A1C6V4N5"/>
<dbReference type="GO" id="GO:0016646">
    <property type="term" value="F:oxidoreductase activity, acting on the CH-NH group of donors, NAD or NADP as acceptor"/>
    <property type="evidence" value="ECO:0007669"/>
    <property type="project" value="UniProtKB-ARBA"/>
</dbReference>
<proteinExistence type="predicted"/>
<reference evidence="3" key="1">
    <citation type="submission" date="2016-06" db="EMBL/GenBank/DDBJ databases">
        <authorList>
            <person name="Varghese N."/>
            <person name="Submissions Spin"/>
        </authorList>
    </citation>
    <scope>NUCLEOTIDE SEQUENCE [LARGE SCALE GENOMIC DNA]</scope>
    <source>
        <strain evidence="3">DSM 43903</strain>
    </source>
</reference>
<dbReference type="Gene3D" id="2.30.110.10">
    <property type="entry name" value="Electron Transport, Fmn-binding Protein, Chain A"/>
    <property type="match status" value="1"/>
</dbReference>
<dbReference type="STRING" id="47855.GA0070606_3375"/>
<dbReference type="GO" id="GO:0010181">
    <property type="term" value="F:FMN binding"/>
    <property type="evidence" value="ECO:0007669"/>
    <property type="project" value="InterPro"/>
</dbReference>
<dbReference type="SMART" id="SM00903">
    <property type="entry name" value="Flavin_Reduct"/>
    <property type="match status" value="1"/>
</dbReference>
<keyword evidence="3" id="KW-1185">Reference proteome</keyword>
<protein>
    <submittedName>
        <fullName evidence="2">NADH-FMN oxidoreductase RutF, flavin reductase (DIM6/NTAB) family</fullName>
    </submittedName>
</protein>
<organism evidence="2 3">
    <name type="scientific">Micromonospora citrea</name>
    <dbReference type="NCBI Taxonomy" id="47855"/>
    <lineage>
        <taxon>Bacteria</taxon>
        <taxon>Bacillati</taxon>
        <taxon>Actinomycetota</taxon>
        <taxon>Actinomycetes</taxon>
        <taxon>Micromonosporales</taxon>
        <taxon>Micromonosporaceae</taxon>
        <taxon>Micromonospora</taxon>
    </lineage>
</organism>
<name>A0A1C6V4N5_9ACTN</name>
<dbReference type="Proteomes" id="UP000199001">
    <property type="component" value="Unassembled WGS sequence"/>
</dbReference>
<evidence type="ECO:0000259" key="1">
    <source>
        <dbReference type="SMART" id="SM00903"/>
    </source>
</evidence>
<dbReference type="SUPFAM" id="SSF50475">
    <property type="entry name" value="FMN-binding split barrel"/>
    <property type="match status" value="1"/>
</dbReference>
<dbReference type="Pfam" id="PF01613">
    <property type="entry name" value="Flavin_Reduct"/>
    <property type="match status" value="1"/>
</dbReference>